<dbReference type="PANTHER" id="PTHR34138">
    <property type="entry name" value="CELL SHAPE-DETERMINING PROTEIN MREC"/>
    <property type="match status" value="1"/>
</dbReference>
<comment type="caution">
    <text evidence="7">The sequence shown here is derived from an EMBL/GenBank/DDBJ whole genome shotgun (WGS) entry which is preliminary data.</text>
</comment>
<comment type="function">
    <text evidence="5">Involved in formation and maintenance of cell shape.</text>
</comment>
<dbReference type="Pfam" id="PF04085">
    <property type="entry name" value="MreC"/>
    <property type="match status" value="1"/>
</dbReference>
<dbReference type="InterPro" id="IPR055342">
    <property type="entry name" value="MreC_beta-barrel_core"/>
</dbReference>
<dbReference type="GO" id="GO:0005886">
    <property type="term" value="C:plasma membrane"/>
    <property type="evidence" value="ECO:0007669"/>
    <property type="project" value="TreeGrafter"/>
</dbReference>
<dbReference type="AlphaFoldDB" id="A0A1F8F2Z7"/>
<evidence type="ECO:0000313" key="8">
    <source>
        <dbReference type="Proteomes" id="UP000178023"/>
    </source>
</evidence>
<dbReference type="NCBIfam" id="TIGR00219">
    <property type="entry name" value="mreC"/>
    <property type="match status" value="1"/>
</dbReference>
<organism evidence="7 8">
    <name type="scientific">Candidatus Yanofskybacteria bacterium RIFCSPHIGHO2_01_FULL_45_42</name>
    <dbReference type="NCBI Taxonomy" id="1802671"/>
    <lineage>
        <taxon>Bacteria</taxon>
        <taxon>Candidatus Yanofskyibacteriota</taxon>
    </lineage>
</organism>
<gene>
    <name evidence="7" type="ORF">A2750_03295</name>
</gene>
<evidence type="ECO:0000256" key="4">
    <source>
        <dbReference type="ARBA" id="ARBA00032089"/>
    </source>
</evidence>
<proteinExistence type="inferred from homology"/>
<evidence type="ECO:0000256" key="5">
    <source>
        <dbReference type="PIRNR" id="PIRNR038471"/>
    </source>
</evidence>
<protein>
    <recommendedName>
        <fullName evidence="2 5">Cell shape-determining protein MreC</fullName>
    </recommendedName>
    <alternativeName>
        <fullName evidence="4 5">Cell shape protein MreC</fullName>
    </alternativeName>
</protein>
<dbReference type="Proteomes" id="UP000178023">
    <property type="component" value="Unassembled WGS sequence"/>
</dbReference>
<reference evidence="7 8" key="1">
    <citation type="journal article" date="2016" name="Nat. Commun.">
        <title>Thousands of microbial genomes shed light on interconnected biogeochemical processes in an aquifer system.</title>
        <authorList>
            <person name="Anantharaman K."/>
            <person name="Brown C.T."/>
            <person name="Hug L.A."/>
            <person name="Sharon I."/>
            <person name="Castelle C.J."/>
            <person name="Probst A.J."/>
            <person name="Thomas B.C."/>
            <person name="Singh A."/>
            <person name="Wilkins M.J."/>
            <person name="Karaoz U."/>
            <person name="Brodie E.L."/>
            <person name="Williams K.H."/>
            <person name="Hubbard S.S."/>
            <person name="Banfield J.F."/>
        </authorList>
    </citation>
    <scope>NUCLEOTIDE SEQUENCE [LARGE SCALE GENOMIC DNA]</scope>
</reference>
<dbReference type="InterPro" id="IPR042177">
    <property type="entry name" value="Cell/Rod_1"/>
</dbReference>
<evidence type="ECO:0000256" key="1">
    <source>
        <dbReference type="ARBA" id="ARBA00009369"/>
    </source>
</evidence>
<sequence length="267" mass="29839">MRYAFIKILIFLFVLTVGLIIADRYFFDRKINNFGTEIIRRPASYIFDKLENTGFFFRSLINFKNIISENDNLKRENLNLLSQLADRNDLKSENEFLRKSLELPPRFNKNITYANIYQFQMGLDGYDVLINKGADDGITDGDIVVTEEGVLVGRIESVGLHFARVLVVSDTDFSVAAEVLNSETAGIARGALAQGLYFDLIVQDDPIKEGDIIVSSGMDLVPPALVVGTVSYVETRGTNVFKKVKISPAMGEVRIGRVLIIRKGDGN</sequence>
<evidence type="ECO:0000256" key="3">
    <source>
        <dbReference type="ARBA" id="ARBA00022960"/>
    </source>
</evidence>
<dbReference type="GO" id="GO:0008360">
    <property type="term" value="P:regulation of cell shape"/>
    <property type="evidence" value="ECO:0007669"/>
    <property type="project" value="UniProtKB-KW"/>
</dbReference>
<dbReference type="PIRSF" id="PIRSF038471">
    <property type="entry name" value="MreC"/>
    <property type="match status" value="1"/>
</dbReference>
<accession>A0A1F8F2Z7</accession>
<evidence type="ECO:0000259" key="6">
    <source>
        <dbReference type="Pfam" id="PF04085"/>
    </source>
</evidence>
<keyword evidence="3 5" id="KW-0133">Cell shape</keyword>
<comment type="similarity">
    <text evidence="1 5">Belongs to the MreC family.</text>
</comment>
<evidence type="ECO:0000313" key="7">
    <source>
        <dbReference type="EMBL" id="OGN07504.1"/>
    </source>
</evidence>
<dbReference type="Gene3D" id="2.40.10.350">
    <property type="entry name" value="Rod shape-determining protein MreC, domain 2"/>
    <property type="match status" value="1"/>
</dbReference>
<dbReference type="InterPro" id="IPR007221">
    <property type="entry name" value="MreC"/>
</dbReference>
<dbReference type="InterPro" id="IPR042175">
    <property type="entry name" value="Cell/Rod_MreC_2"/>
</dbReference>
<dbReference type="EMBL" id="MGJL01000025">
    <property type="protein sequence ID" value="OGN07504.1"/>
    <property type="molecule type" value="Genomic_DNA"/>
</dbReference>
<name>A0A1F8F2Z7_9BACT</name>
<dbReference type="PANTHER" id="PTHR34138:SF1">
    <property type="entry name" value="CELL SHAPE-DETERMINING PROTEIN MREC"/>
    <property type="match status" value="1"/>
</dbReference>
<dbReference type="Gene3D" id="2.40.10.340">
    <property type="entry name" value="Rod shape-determining protein MreC, domain 1"/>
    <property type="match status" value="1"/>
</dbReference>
<evidence type="ECO:0000256" key="2">
    <source>
        <dbReference type="ARBA" id="ARBA00013855"/>
    </source>
</evidence>
<feature type="domain" description="Rod shape-determining protein MreC beta-barrel core" evidence="6">
    <location>
        <begin position="128"/>
        <end position="261"/>
    </location>
</feature>